<dbReference type="InterPro" id="IPR031841">
    <property type="entry name" value="Endopep_inhib"/>
</dbReference>
<dbReference type="Pfam" id="PF16800">
    <property type="entry name" value="Endopep_inhib"/>
    <property type="match status" value="1"/>
</dbReference>
<protein>
    <recommendedName>
        <fullName evidence="1">Copper amine oxidase-like N-terminal domain-containing protein</fullName>
    </recommendedName>
</protein>
<evidence type="ECO:0000259" key="1">
    <source>
        <dbReference type="Pfam" id="PF07833"/>
    </source>
</evidence>
<dbReference type="RefSeq" id="WP_171681620.1">
    <property type="nucleotide sequence ID" value="NZ_WHNZ01000007.1"/>
</dbReference>
<dbReference type="SUPFAM" id="SSF55383">
    <property type="entry name" value="Copper amine oxidase, domain N"/>
    <property type="match status" value="1"/>
</dbReference>
<evidence type="ECO:0000313" key="3">
    <source>
        <dbReference type="Proteomes" id="UP000618579"/>
    </source>
</evidence>
<keyword evidence="3" id="KW-1185">Reference proteome</keyword>
<dbReference type="Pfam" id="PF07833">
    <property type="entry name" value="Cu_amine_oxidN1"/>
    <property type="match status" value="1"/>
</dbReference>
<dbReference type="EMBL" id="WHNZ01000007">
    <property type="protein sequence ID" value="NOU98739.1"/>
    <property type="molecule type" value="Genomic_DNA"/>
</dbReference>
<reference evidence="2 3" key="1">
    <citation type="submission" date="2019-10" db="EMBL/GenBank/DDBJ databases">
        <title>Description of Paenibacillus pedi sp. nov.</title>
        <authorList>
            <person name="Carlier A."/>
            <person name="Qi S."/>
        </authorList>
    </citation>
    <scope>NUCLEOTIDE SEQUENCE [LARGE SCALE GENOMIC DNA]</scope>
    <source>
        <strain evidence="2 3">LMG 31457</strain>
    </source>
</reference>
<gene>
    <name evidence="2" type="ORF">GC097_01715</name>
</gene>
<comment type="caution">
    <text evidence="2">The sequence shown here is derived from an EMBL/GenBank/DDBJ whole genome shotgun (WGS) entry which is preliminary data.</text>
</comment>
<organism evidence="2 3">
    <name type="scientific">Paenibacillus planticolens</name>
    <dbReference type="NCBI Taxonomy" id="2654976"/>
    <lineage>
        <taxon>Bacteria</taxon>
        <taxon>Bacillati</taxon>
        <taxon>Bacillota</taxon>
        <taxon>Bacilli</taxon>
        <taxon>Bacillales</taxon>
        <taxon>Paenibacillaceae</taxon>
        <taxon>Paenibacillus</taxon>
    </lineage>
</organism>
<sequence length="245" mass="27090">MVNWNWKSFVSGIVVGTLAFSVVSYASPNTIKLIVNGSELYTEVPAQIINGSTMIPARGLAEALGAFVTWDPGNQAVIVESDPFTKLTDMNPKRAVQLAGLAQKLYWVVGRGGTQHPEGPVKTFTVKGKQHEFRWMGDDLNSKEKLIAFLEKIYTSEQVAAFWNQLVQAGDYIEVDNKLAQVNADGGSLMSWGDSTAVLLKDSIDEKTYHYTVPVGNNQVEQKDIKVRFVEGKGWRIDSPITEIH</sequence>
<feature type="domain" description="Copper amine oxidase-like N-terminal" evidence="1">
    <location>
        <begin position="30"/>
        <end position="79"/>
    </location>
</feature>
<dbReference type="InterPro" id="IPR036582">
    <property type="entry name" value="Mao_N_sf"/>
</dbReference>
<evidence type="ECO:0000313" key="2">
    <source>
        <dbReference type="EMBL" id="NOU98739.1"/>
    </source>
</evidence>
<name>A0ABX1ZJB6_9BACL</name>
<dbReference type="InterPro" id="IPR012854">
    <property type="entry name" value="Cu_amine_oxidase-like_N"/>
</dbReference>
<dbReference type="Gene3D" id="3.30.457.10">
    <property type="entry name" value="Copper amine oxidase-like, N-terminal domain"/>
    <property type="match status" value="1"/>
</dbReference>
<dbReference type="InterPro" id="IPR053749">
    <property type="entry name" value="TA_system-associated_sf"/>
</dbReference>
<dbReference type="Gene3D" id="3.10.450.420">
    <property type="match status" value="1"/>
</dbReference>
<proteinExistence type="predicted"/>
<accession>A0ABX1ZJB6</accession>
<dbReference type="Proteomes" id="UP000618579">
    <property type="component" value="Unassembled WGS sequence"/>
</dbReference>